<evidence type="ECO:0000313" key="4">
    <source>
        <dbReference type="Proteomes" id="UP000332933"/>
    </source>
</evidence>
<dbReference type="AlphaFoldDB" id="A0A485K8W1"/>
<feature type="compositionally biased region" description="Polar residues" evidence="1">
    <location>
        <begin position="218"/>
        <end position="227"/>
    </location>
</feature>
<evidence type="ECO:0000313" key="2">
    <source>
        <dbReference type="EMBL" id="KAF0719163.1"/>
    </source>
</evidence>
<feature type="region of interest" description="Disordered" evidence="1">
    <location>
        <begin position="117"/>
        <end position="147"/>
    </location>
</feature>
<evidence type="ECO:0000313" key="3">
    <source>
        <dbReference type="EMBL" id="VFT78450.1"/>
    </source>
</evidence>
<dbReference type="OrthoDB" id="79524at2759"/>
<reference evidence="2" key="2">
    <citation type="submission" date="2019-06" db="EMBL/GenBank/DDBJ databases">
        <title>Genomics analysis of Aphanomyces spp. identifies a new class of oomycete effector associated with host adaptation.</title>
        <authorList>
            <person name="Gaulin E."/>
        </authorList>
    </citation>
    <scope>NUCLEOTIDE SEQUENCE</scope>
    <source>
        <strain evidence="2">CBS 578.67</strain>
    </source>
</reference>
<evidence type="ECO:0000256" key="1">
    <source>
        <dbReference type="SAM" id="MobiDB-lite"/>
    </source>
</evidence>
<dbReference type="EMBL" id="CAADRA010000088">
    <property type="protein sequence ID" value="VFT78450.1"/>
    <property type="molecule type" value="Genomic_DNA"/>
</dbReference>
<feature type="compositionally biased region" description="Polar residues" evidence="1">
    <location>
        <begin position="186"/>
        <end position="201"/>
    </location>
</feature>
<dbReference type="Proteomes" id="UP000332933">
    <property type="component" value="Unassembled WGS sequence"/>
</dbReference>
<protein>
    <submittedName>
        <fullName evidence="3">Aste57867_1231 protein</fullName>
    </submittedName>
</protein>
<accession>A0A485K8W1</accession>
<keyword evidence="4" id="KW-1185">Reference proteome</keyword>
<proteinExistence type="predicted"/>
<feature type="region of interest" description="Disordered" evidence="1">
    <location>
        <begin position="164"/>
        <end position="233"/>
    </location>
</feature>
<reference evidence="3 4" key="1">
    <citation type="submission" date="2019-03" db="EMBL/GenBank/DDBJ databases">
        <authorList>
            <person name="Gaulin E."/>
            <person name="Dumas B."/>
        </authorList>
    </citation>
    <scope>NUCLEOTIDE SEQUENCE [LARGE SCALE GENOMIC DNA]</scope>
    <source>
        <strain evidence="3">CBS 568.67</strain>
    </source>
</reference>
<sequence length="281" mass="31707">MAYAVDVCSTAWTRDEVPEVDEDDQVDLGHVPPVNQLMQQFDLMALLASPRAKTPEPTVTRARLSFIENRYGTRSTQPKKTSTRTLERLANPILGFSSTLNALPPDVRKKRQLEMLRDARDEDKAPPTTTARRAKLPPLVGKARQSSLVERLSKPTFVRPKVVRLPPVDPKTGIKQPKAHRRLAKTTHQSKNEPTTKTVASHRNDRHERTKAKPQMKSKPTTSNTTTDGGGFFLTQIEDKPTTRTTKKPQKLLFQKVNRIAPTTPQATKPSLKKRKPIMRF</sequence>
<dbReference type="EMBL" id="VJMH01000088">
    <property type="protein sequence ID" value="KAF0719163.1"/>
    <property type="molecule type" value="Genomic_DNA"/>
</dbReference>
<organism evidence="3 4">
    <name type="scientific">Aphanomyces stellatus</name>
    <dbReference type="NCBI Taxonomy" id="120398"/>
    <lineage>
        <taxon>Eukaryota</taxon>
        <taxon>Sar</taxon>
        <taxon>Stramenopiles</taxon>
        <taxon>Oomycota</taxon>
        <taxon>Saprolegniomycetes</taxon>
        <taxon>Saprolegniales</taxon>
        <taxon>Verrucalvaceae</taxon>
        <taxon>Aphanomyces</taxon>
    </lineage>
</organism>
<name>A0A485K8W1_9STRA</name>
<gene>
    <name evidence="3" type="primary">Aste57867_1231</name>
    <name evidence="2" type="ORF">As57867_001230</name>
    <name evidence="3" type="ORF">ASTE57867_1231</name>
</gene>